<comment type="catalytic activity">
    <reaction evidence="12 14">
        <text>L-threonine + hydrogencarbonate + ATP = L-threonylcarbamoyladenylate + diphosphate + H2O</text>
        <dbReference type="Rhea" id="RHEA:36407"/>
        <dbReference type="ChEBI" id="CHEBI:15377"/>
        <dbReference type="ChEBI" id="CHEBI:17544"/>
        <dbReference type="ChEBI" id="CHEBI:30616"/>
        <dbReference type="ChEBI" id="CHEBI:33019"/>
        <dbReference type="ChEBI" id="CHEBI:57926"/>
        <dbReference type="ChEBI" id="CHEBI:73682"/>
        <dbReference type="EC" id="2.7.7.87"/>
    </reaction>
</comment>
<feature type="binding site" evidence="15">
    <location>
        <position position="203"/>
    </location>
    <ligand>
        <name>ATP</name>
        <dbReference type="ChEBI" id="CHEBI:30616"/>
    </ligand>
</feature>
<proteinExistence type="inferred from homology"/>
<keyword evidence="9 14" id="KW-0547">Nucleotide-binding</keyword>
<evidence type="ECO:0000259" key="16">
    <source>
        <dbReference type="PROSITE" id="PS51163"/>
    </source>
</evidence>
<dbReference type="PANTHER" id="PTHR17490">
    <property type="entry name" value="SUA5"/>
    <property type="match status" value="1"/>
</dbReference>
<dbReference type="eggNOG" id="KOG3051">
    <property type="taxonomic scope" value="Eukaryota"/>
</dbReference>
<dbReference type="GO" id="GO:0000723">
    <property type="term" value="P:telomere maintenance"/>
    <property type="evidence" value="ECO:0007669"/>
    <property type="project" value="EnsemblFungi"/>
</dbReference>
<dbReference type="InterPro" id="IPR017945">
    <property type="entry name" value="DHBP_synth_RibB-like_a/b_dom"/>
</dbReference>
<dbReference type="NCBIfam" id="TIGR00057">
    <property type="entry name" value="L-threonylcarbamoyladenylate synthase"/>
    <property type="match status" value="1"/>
</dbReference>
<dbReference type="GO" id="GO:0006450">
    <property type="term" value="P:regulation of translational fidelity"/>
    <property type="evidence" value="ECO:0007669"/>
    <property type="project" value="EnsemblFungi"/>
</dbReference>
<dbReference type="Gene3D" id="3.90.870.10">
    <property type="entry name" value="DHBP synthase"/>
    <property type="match status" value="1"/>
</dbReference>
<evidence type="ECO:0000256" key="15">
    <source>
        <dbReference type="PIRSR" id="PIRSR004930-1"/>
    </source>
</evidence>
<accession>A5DCE1</accession>
<dbReference type="GO" id="GO:0005739">
    <property type="term" value="C:mitochondrion"/>
    <property type="evidence" value="ECO:0007669"/>
    <property type="project" value="EnsemblFungi"/>
</dbReference>
<dbReference type="Pfam" id="PF03481">
    <property type="entry name" value="Sua5_C"/>
    <property type="match status" value="1"/>
</dbReference>
<dbReference type="RefSeq" id="XP_001487569.2">
    <property type="nucleotide sequence ID" value="XM_001487519.1"/>
</dbReference>
<dbReference type="GO" id="GO:0043047">
    <property type="term" value="F:single-stranded telomeric DNA binding"/>
    <property type="evidence" value="ECO:0007669"/>
    <property type="project" value="EnsemblFungi"/>
</dbReference>
<feature type="binding site" evidence="15">
    <location>
        <position position="195"/>
    </location>
    <ligand>
        <name>ATP</name>
        <dbReference type="ChEBI" id="CHEBI:30616"/>
    </ligand>
</feature>
<evidence type="ECO:0000313" key="17">
    <source>
        <dbReference type="EMBL" id="EDK36848.2"/>
    </source>
</evidence>
<dbReference type="STRING" id="294746.A5DCE1"/>
<dbReference type="GO" id="GO:0005524">
    <property type="term" value="F:ATP binding"/>
    <property type="evidence" value="ECO:0007669"/>
    <property type="project" value="UniProtKB-UniRule"/>
</dbReference>
<dbReference type="VEuPathDB" id="FungiDB:PGUG_00946"/>
<evidence type="ECO:0000256" key="5">
    <source>
        <dbReference type="ARBA" id="ARBA00022490"/>
    </source>
</evidence>
<dbReference type="FunFam" id="3.90.870.10:FF:000008">
    <property type="entry name" value="Threonylcarbamoyl-AMP synthase"/>
    <property type="match status" value="1"/>
</dbReference>
<evidence type="ECO:0000256" key="9">
    <source>
        <dbReference type="ARBA" id="ARBA00022741"/>
    </source>
</evidence>
<feature type="binding site" evidence="15">
    <location>
        <position position="108"/>
    </location>
    <ligand>
        <name>ATP</name>
        <dbReference type="ChEBI" id="CHEBI:30616"/>
    </ligand>
</feature>
<gene>
    <name evidence="17" type="ORF">PGUG_00946</name>
</gene>
<dbReference type="PROSITE" id="PS51163">
    <property type="entry name" value="YRDC"/>
    <property type="match status" value="1"/>
</dbReference>
<evidence type="ECO:0000256" key="3">
    <source>
        <dbReference type="ARBA" id="ARBA00012584"/>
    </source>
</evidence>
<dbReference type="InterPro" id="IPR005145">
    <property type="entry name" value="Sua5_C"/>
</dbReference>
<dbReference type="InterPro" id="IPR038385">
    <property type="entry name" value="Sua5/YwlC_C"/>
</dbReference>
<dbReference type="GO" id="GO:0061710">
    <property type="term" value="F:L-threonylcarbamoyladenylate synthase"/>
    <property type="evidence" value="ECO:0007669"/>
    <property type="project" value="UniProtKB-EC"/>
</dbReference>
<evidence type="ECO:0000256" key="2">
    <source>
        <dbReference type="ARBA" id="ARBA00007663"/>
    </source>
</evidence>
<dbReference type="Gene3D" id="3.40.50.11030">
    <property type="entry name" value="Threonylcarbamoyl-AMP synthase, C-terminal domain"/>
    <property type="match status" value="1"/>
</dbReference>
<evidence type="ECO:0000256" key="6">
    <source>
        <dbReference type="ARBA" id="ARBA00022679"/>
    </source>
</evidence>
<dbReference type="AlphaFoldDB" id="A5DCE1"/>
<evidence type="ECO:0000256" key="13">
    <source>
        <dbReference type="ARBA" id="ARBA00056339"/>
    </source>
</evidence>
<dbReference type="OMA" id="YKHYAPD"/>
<dbReference type="GO" id="GO:0000049">
    <property type="term" value="F:tRNA binding"/>
    <property type="evidence" value="ECO:0007669"/>
    <property type="project" value="TreeGrafter"/>
</dbReference>
<dbReference type="EC" id="2.7.7.87" evidence="3 14"/>
<dbReference type="SUPFAM" id="SSF55821">
    <property type="entry name" value="YrdC/RibB"/>
    <property type="match status" value="1"/>
</dbReference>
<keyword evidence="6 14" id="KW-0808">Transferase</keyword>
<dbReference type="OrthoDB" id="412787at2759"/>
<comment type="subcellular location">
    <subcellularLocation>
        <location evidence="1 14">Cytoplasm</location>
    </subcellularLocation>
</comment>
<reference evidence="17 18" key="1">
    <citation type="journal article" date="2009" name="Nature">
        <title>Evolution of pathogenicity and sexual reproduction in eight Candida genomes.</title>
        <authorList>
            <person name="Butler G."/>
            <person name="Rasmussen M.D."/>
            <person name="Lin M.F."/>
            <person name="Santos M.A."/>
            <person name="Sakthikumar S."/>
            <person name="Munro C.A."/>
            <person name="Rheinbay E."/>
            <person name="Grabherr M."/>
            <person name="Forche A."/>
            <person name="Reedy J.L."/>
            <person name="Agrafioti I."/>
            <person name="Arnaud M.B."/>
            <person name="Bates S."/>
            <person name="Brown A.J."/>
            <person name="Brunke S."/>
            <person name="Costanzo M.C."/>
            <person name="Fitzpatrick D.A."/>
            <person name="de Groot P.W."/>
            <person name="Harris D."/>
            <person name="Hoyer L.L."/>
            <person name="Hube B."/>
            <person name="Klis F.M."/>
            <person name="Kodira C."/>
            <person name="Lennard N."/>
            <person name="Logue M.E."/>
            <person name="Martin R."/>
            <person name="Neiman A.M."/>
            <person name="Nikolaou E."/>
            <person name="Quail M.A."/>
            <person name="Quinn J."/>
            <person name="Santos M.C."/>
            <person name="Schmitzberger F.F."/>
            <person name="Sherlock G."/>
            <person name="Shah P."/>
            <person name="Silverstein K.A."/>
            <person name="Skrzypek M.S."/>
            <person name="Soll D."/>
            <person name="Staggs R."/>
            <person name="Stansfield I."/>
            <person name="Stumpf M.P."/>
            <person name="Sudbery P.E."/>
            <person name="Srikantha T."/>
            <person name="Zeng Q."/>
            <person name="Berman J."/>
            <person name="Berriman M."/>
            <person name="Heitman J."/>
            <person name="Gow N.A."/>
            <person name="Lorenz M.C."/>
            <person name="Birren B.W."/>
            <person name="Kellis M."/>
            <person name="Cuomo C.A."/>
        </authorList>
    </citation>
    <scope>NUCLEOTIDE SEQUENCE [LARGE SCALE GENOMIC DNA]</scope>
    <source>
        <strain evidence="18">ATCC 6260 / CBS 566 / DSM 6381 / JCM 1539 / NBRC 10279 / NRRL Y-324</strain>
    </source>
</reference>
<comment type="similarity">
    <text evidence="2 14">Belongs to the SUA5 family.</text>
</comment>
<dbReference type="EMBL" id="CH408155">
    <property type="protein sequence ID" value="EDK36848.2"/>
    <property type="molecule type" value="Genomic_DNA"/>
</dbReference>
<keyword evidence="5 14" id="KW-0963">Cytoplasm</keyword>
<dbReference type="HOGENOM" id="CLU_031397_0_0_1"/>
<keyword evidence="18" id="KW-1185">Reference proteome</keyword>
<dbReference type="InterPro" id="IPR010923">
    <property type="entry name" value="T(6)A37_SUA5"/>
</dbReference>
<feature type="binding site" evidence="15">
    <location>
        <position position="290"/>
    </location>
    <ligand>
        <name>ATP</name>
        <dbReference type="ChEBI" id="CHEBI:30616"/>
    </ligand>
</feature>
<feature type="binding site" evidence="15">
    <location>
        <position position="193"/>
    </location>
    <ligand>
        <name>L-threonine</name>
        <dbReference type="ChEBI" id="CHEBI:57926"/>
    </ligand>
</feature>
<protein>
    <recommendedName>
        <fullName evidence="4 14">Threonylcarbamoyl-AMP synthase</fullName>
        <shortName evidence="14">TC-AMP synthase</shortName>
        <ecNumber evidence="3 14">2.7.7.87</ecNumber>
    </recommendedName>
    <alternativeName>
        <fullName evidence="11 14">L-threonylcarbamoyladenylate synthase</fullName>
    </alternativeName>
</protein>
<evidence type="ECO:0000256" key="14">
    <source>
        <dbReference type="PIRNR" id="PIRNR004930"/>
    </source>
</evidence>
<feature type="binding site" evidence="15">
    <location>
        <position position="233"/>
    </location>
    <ligand>
        <name>L-threonine</name>
        <dbReference type="ChEBI" id="CHEBI:57926"/>
    </ligand>
</feature>
<feature type="binding site" evidence="15">
    <location>
        <position position="169"/>
    </location>
    <ligand>
        <name>ATP</name>
        <dbReference type="ChEBI" id="CHEBI:30616"/>
    </ligand>
</feature>
<dbReference type="GO" id="GO:0002949">
    <property type="term" value="P:tRNA threonylcarbamoyladenosine modification"/>
    <property type="evidence" value="ECO:0007669"/>
    <property type="project" value="EnsemblFungi"/>
</dbReference>
<dbReference type="Proteomes" id="UP000001997">
    <property type="component" value="Unassembled WGS sequence"/>
</dbReference>
<dbReference type="PANTHER" id="PTHR17490:SF16">
    <property type="entry name" value="THREONYLCARBAMOYL-AMP SYNTHASE"/>
    <property type="match status" value="1"/>
</dbReference>
<evidence type="ECO:0000256" key="1">
    <source>
        <dbReference type="ARBA" id="ARBA00004496"/>
    </source>
</evidence>
<evidence type="ECO:0000256" key="4">
    <source>
        <dbReference type="ARBA" id="ARBA00015492"/>
    </source>
</evidence>
<dbReference type="InterPro" id="IPR006070">
    <property type="entry name" value="Sua5-like_dom"/>
</dbReference>
<dbReference type="InParanoid" id="A5DCE1"/>
<evidence type="ECO:0000313" key="18">
    <source>
        <dbReference type="Proteomes" id="UP000001997"/>
    </source>
</evidence>
<keyword evidence="7 14" id="KW-0819">tRNA processing</keyword>
<organism evidence="17 18">
    <name type="scientific">Meyerozyma guilliermondii (strain ATCC 6260 / CBS 566 / DSM 6381 / JCM 1539 / NBRC 10279 / NRRL Y-324)</name>
    <name type="common">Yeast</name>
    <name type="synonym">Candida guilliermondii</name>
    <dbReference type="NCBI Taxonomy" id="294746"/>
    <lineage>
        <taxon>Eukaryota</taxon>
        <taxon>Fungi</taxon>
        <taxon>Dikarya</taxon>
        <taxon>Ascomycota</taxon>
        <taxon>Saccharomycotina</taxon>
        <taxon>Pichiomycetes</taxon>
        <taxon>Debaryomycetaceae</taxon>
        <taxon>Meyerozyma</taxon>
    </lineage>
</organism>
<dbReference type="Pfam" id="PF01300">
    <property type="entry name" value="Sua5_yciO_yrdC"/>
    <property type="match status" value="1"/>
</dbReference>
<feature type="binding site" evidence="15">
    <location>
        <position position="113"/>
    </location>
    <ligand>
        <name>L-threonine</name>
        <dbReference type="ChEBI" id="CHEBI:57926"/>
    </ligand>
</feature>
<name>A5DCE1_PICGU</name>
<feature type="domain" description="YrdC-like" evidence="16">
    <location>
        <begin position="58"/>
        <end position="251"/>
    </location>
</feature>
<keyword evidence="10 14" id="KW-0067">ATP-binding</keyword>
<dbReference type="GO" id="GO:0003725">
    <property type="term" value="F:double-stranded RNA binding"/>
    <property type="evidence" value="ECO:0007669"/>
    <property type="project" value="UniProtKB-UniRule"/>
</dbReference>
<feature type="binding site" evidence="15">
    <location>
        <position position="81"/>
    </location>
    <ligand>
        <name>L-threonine</name>
        <dbReference type="ChEBI" id="CHEBI:57926"/>
    </ligand>
</feature>
<evidence type="ECO:0000256" key="10">
    <source>
        <dbReference type="ARBA" id="ARBA00022840"/>
    </source>
</evidence>
<evidence type="ECO:0000256" key="11">
    <source>
        <dbReference type="ARBA" id="ARBA00029774"/>
    </source>
</evidence>
<feature type="binding site" evidence="15">
    <location>
        <position position="104"/>
    </location>
    <ligand>
        <name>ATP</name>
        <dbReference type="ChEBI" id="CHEBI:30616"/>
    </ligand>
</feature>
<sequence>MRLGDDSSLITTYRASLRTHFSTWSRRTMSYTTKILPVDGSSITFKGDELEISDPVTKKNLETAAKVLTTTHDVIGFPTETVYGLGGSALSDESVKSIYKAKNRPADNPLIVHVSSISQLKRKILPPNYQIPKVYESLIHKFWPGPLTILLPVHESSPISKFVTAGQSTFAVRIPQHPVARALIALSDTPLAAPSANASTRPSPTIASHVYNDLQGRIPYILDGGSCDFGVESTVVDGLVDPPMLLRPGGVSLEEIKSVGGEPWKDVVVAKKTAGKTEAVRTPGMKYRHYSPTARVVLFVNCGDGKEAIDNYISSHNLQDCKIALLKSRHFVGISSTSANKESIDRELGTDGHTISHNLFRYLREVDETGVDMIFVEGIEETNEGLAVMNRLSKAALEVVDGQ</sequence>
<evidence type="ECO:0000256" key="7">
    <source>
        <dbReference type="ARBA" id="ARBA00022694"/>
    </source>
</evidence>
<evidence type="ECO:0000256" key="12">
    <source>
        <dbReference type="ARBA" id="ARBA00048366"/>
    </source>
</evidence>
<dbReference type="KEGG" id="pgu:PGUG_00946"/>
<feature type="binding site" evidence="15">
    <location>
        <position position="173"/>
    </location>
    <ligand>
        <name>L-threonine</name>
        <dbReference type="ChEBI" id="CHEBI:57926"/>
    </ligand>
</feature>
<comment type="function">
    <text evidence="13">Required for the formation of a threonylcarbamoyl group on adenosine at position 37 (t(6)A37) in tRNAs that read codons beginning with adenine. Likely catalyzes the conversion of L-threonine, HCO(3)(-)/CO(2) and ATP to give threonylcarbamoyl-AMP (TC-AMP) as the acyladenylate intermediate, with the release of diphosphate. Required for normal translation, by ensuring translation fidelity at the level of codon recognition, appropriate translation initiation selection and maintenance of reading frame. Also involved in telomere replication. Binds to single-stranded telomeric (ssTG) DNA and positively regulates telomere length.</text>
</comment>
<keyword evidence="8 14" id="KW-0548">Nucleotidyltransferase</keyword>
<dbReference type="InterPro" id="IPR050156">
    <property type="entry name" value="TC-AMP_synthase_SUA5"/>
</dbReference>
<evidence type="ECO:0000256" key="8">
    <source>
        <dbReference type="ARBA" id="ARBA00022695"/>
    </source>
</evidence>
<dbReference type="GeneID" id="5129719"/>
<feature type="binding site" evidence="15">
    <location>
        <position position="247"/>
    </location>
    <ligand>
        <name>ATP</name>
        <dbReference type="ChEBI" id="CHEBI:30616"/>
    </ligand>
</feature>
<dbReference type="PIRSF" id="PIRSF004930">
    <property type="entry name" value="Tln_factor_SUA5"/>
    <property type="match status" value="1"/>
</dbReference>
<dbReference type="FunCoup" id="A5DCE1">
    <property type="interactions" value="96"/>
</dbReference>